<evidence type="ECO:0000313" key="1">
    <source>
        <dbReference type="EMBL" id="ORY74215.1"/>
    </source>
</evidence>
<gene>
    <name evidence="1" type="ORF">LY90DRAFT_502721</name>
</gene>
<dbReference type="Proteomes" id="UP000193920">
    <property type="component" value="Unassembled WGS sequence"/>
</dbReference>
<comment type="caution">
    <text evidence="1">The sequence shown here is derived from an EMBL/GenBank/DDBJ whole genome shotgun (WGS) entry which is preliminary data.</text>
</comment>
<reference evidence="1 2" key="1">
    <citation type="submission" date="2016-08" db="EMBL/GenBank/DDBJ databases">
        <title>A Parts List for Fungal Cellulosomes Revealed by Comparative Genomics.</title>
        <authorList>
            <consortium name="DOE Joint Genome Institute"/>
            <person name="Haitjema C.H."/>
            <person name="Gilmore S.P."/>
            <person name="Henske J.K."/>
            <person name="Solomon K.V."/>
            <person name="De Groot R."/>
            <person name="Kuo A."/>
            <person name="Mondo S.J."/>
            <person name="Salamov A.A."/>
            <person name="Labutti K."/>
            <person name="Zhao Z."/>
            <person name="Chiniquy J."/>
            <person name="Barry K."/>
            <person name="Brewer H.M."/>
            <person name="Purvine S.O."/>
            <person name="Wright A.T."/>
            <person name="Boxma B."/>
            <person name="Van Alen T."/>
            <person name="Hackstein J.H."/>
            <person name="Baker S.E."/>
            <person name="Grigoriev I.V."/>
            <person name="O'Malley M.A."/>
        </authorList>
    </citation>
    <scope>NUCLEOTIDE SEQUENCE [LARGE SCALE GENOMIC DNA]</scope>
    <source>
        <strain evidence="1 2">G1</strain>
    </source>
</reference>
<accession>A0A1Y2ETP6</accession>
<name>A0A1Y2ETP6_9FUNG</name>
<keyword evidence="2" id="KW-1185">Reference proteome</keyword>
<evidence type="ECO:0000313" key="2">
    <source>
        <dbReference type="Proteomes" id="UP000193920"/>
    </source>
</evidence>
<dbReference type="AlphaFoldDB" id="A0A1Y2ETP6"/>
<sequence length="586" mass="66840">MFKQKNADDTAAMENALSLFNKEIEEKGSVLNNELVTLKDLHKANFDMIQSVIGTGIAHKDDLLNFANIKNLDDINKRWIEYYQKIEVAKDTLIKVSKDNGKDQREALEALINKESVTVSKNLSEAISSAVVNSKLPEKLAITTALNKEDKELVYKTINCVNELASQFALTLAAMQQVVEQQKTESNNDRSAMIQAISSCSELMNFFKDFTKDNYIFFGNKQYLITRYPKTAILFDITSTNGIITSIEMKDKFKEKTTKILEYIFRNYNMDSDLSTIQSMNTTEAKKPAADAMNVDPPPPRNGILKNPSNGSHDVSSSSSTSFNLKTFLNTQANAANSAKNFPNRSLYREYKVIESNIEEWTKNTVNNLTASNNVVSFQIPYAISFSNSSSDKANDPATFQRIFNEADDFVYQFYEFLHFFAHPPNEESLASAFISCLPSHQQSYFLKTYYLPSRGVNPNRITIPFEEILAHFQSKFATYTLEEAQKLWDNLKLDKENLDIFETRVNKIAKILKKSDYAKGLKVYSILPKKWQEEAIKKNISFATFSDDNFDPIMRFINKMALEERVIKNQRESYLSLNGPRSTNK</sequence>
<organism evidence="1 2">
    <name type="scientific">Neocallimastix californiae</name>
    <dbReference type="NCBI Taxonomy" id="1754190"/>
    <lineage>
        <taxon>Eukaryota</taxon>
        <taxon>Fungi</taxon>
        <taxon>Fungi incertae sedis</taxon>
        <taxon>Chytridiomycota</taxon>
        <taxon>Chytridiomycota incertae sedis</taxon>
        <taxon>Neocallimastigomycetes</taxon>
        <taxon>Neocallimastigales</taxon>
        <taxon>Neocallimastigaceae</taxon>
        <taxon>Neocallimastix</taxon>
    </lineage>
</organism>
<protein>
    <submittedName>
        <fullName evidence="1">Uncharacterized protein</fullName>
    </submittedName>
</protein>
<dbReference type="EMBL" id="MCOG01000030">
    <property type="protein sequence ID" value="ORY74215.1"/>
    <property type="molecule type" value="Genomic_DNA"/>
</dbReference>
<proteinExistence type="predicted"/>